<feature type="domain" description="Sulfotransferase" evidence="2">
    <location>
        <begin position="214"/>
        <end position="339"/>
    </location>
</feature>
<keyword evidence="4" id="KW-1185">Reference proteome</keyword>
<name>A0AAE0ZGB4_9GAST</name>
<dbReference type="InterPro" id="IPR052654">
    <property type="entry name" value="CS_Sulfotransferase"/>
</dbReference>
<dbReference type="InterPro" id="IPR000863">
    <property type="entry name" value="Sulfotransferase_dom"/>
</dbReference>
<feature type="transmembrane region" description="Helical" evidence="1">
    <location>
        <begin position="6"/>
        <end position="32"/>
    </location>
</feature>
<dbReference type="PANTHER" id="PTHR15723">
    <property type="entry name" value="CARBOHYDRATE SULFOTRANSFERASE 15"/>
    <property type="match status" value="1"/>
</dbReference>
<keyword evidence="1" id="KW-0472">Membrane</keyword>
<organism evidence="3 4">
    <name type="scientific">Elysia crispata</name>
    <name type="common">lettuce slug</name>
    <dbReference type="NCBI Taxonomy" id="231223"/>
    <lineage>
        <taxon>Eukaryota</taxon>
        <taxon>Metazoa</taxon>
        <taxon>Spiralia</taxon>
        <taxon>Lophotrochozoa</taxon>
        <taxon>Mollusca</taxon>
        <taxon>Gastropoda</taxon>
        <taxon>Heterobranchia</taxon>
        <taxon>Euthyneura</taxon>
        <taxon>Panpulmonata</taxon>
        <taxon>Sacoglossa</taxon>
        <taxon>Placobranchoidea</taxon>
        <taxon>Plakobranchidae</taxon>
        <taxon>Elysia</taxon>
    </lineage>
</organism>
<dbReference type="SUPFAM" id="SSF52540">
    <property type="entry name" value="P-loop containing nucleoside triphosphate hydrolases"/>
    <property type="match status" value="1"/>
</dbReference>
<accession>A0AAE0ZGB4</accession>
<sequence length="395" mass="45096">MKNSNAVVKLPLCAGCFVLFCYFLLWTCWICVIKRDIRQTFRSASSKMRRAVTSGGDILQHTLGDVFTLCPHNTPFVGPYSYTPLSRSPCWQDGDQFRCVPNFYIAGFSKRGVSDLYRRLSQHQDVISGIKAPHWFDFWRNIAGYDTIETYSKSFQNASAMVTHDIVDLGHSNKLIGDVTPCTVWSSLYWRCYQGNTGQVMEPVYTNADVIHRLNPQAKIIFIMGDPVDRLYSQYHRWFSSGSHTVPMEPSREKFHQLVTRAVAAYRRCFCQRSLRSCAYNGTLLADVMLGLQEGMYSVFLHDWLTVFPRNQLFFIKLEDYAVDIATGLQTTVEFLGLADPGILWYAETSGQPMTIGGNSSLGPMLPETRVVLREFYNSVNLHLPNLLGDARFRW</sequence>
<dbReference type="InterPro" id="IPR027417">
    <property type="entry name" value="P-loop_NTPase"/>
</dbReference>
<gene>
    <name evidence="3" type="ORF">RRG08_061274</name>
</gene>
<reference evidence="3" key="1">
    <citation type="journal article" date="2023" name="G3 (Bethesda)">
        <title>A reference genome for the long-term kleptoplast-retaining sea slug Elysia crispata morphotype clarki.</title>
        <authorList>
            <person name="Eastman K.E."/>
            <person name="Pendleton A.L."/>
            <person name="Shaikh M.A."/>
            <person name="Suttiyut T."/>
            <person name="Ogas R."/>
            <person name="Tomko P."/>
            <person name="Gavelis G."/>
            <person name="Widhalm J.R."/>
            <person name="Wisecaver J.H."/>
        </authorList>
    </citation>
    <scope>NUCLEOTIDE SEQUENCE</scope>
    <source>
        <strain evidence="3">ECLA1</strain>
    </source>
</reference>
<keyword evidence="1" id="KW-0812">Transmembrane</keyword>
<dbReference type="EMBL" id="JAWDGP010004017">
    <property type="protein sequence ID" value="KAK3768815.1"/>
    <property type="molecule type" value="Genomic_DNA"/>
</dbReference>
<dbReference type="Proteomes" id="UP001283361">
    <property type="component" value="Unassembled WGS sequence"/>
</dbReference>
<dbReference type="Pfam" id="PF00685">
    <property type="entry name" value="Sulfotransfer_1"/>
    <property type="match status" value="1"/>
</dbReference>
<keyword evidence="1" id="KW-1133">Transmembrane helix</keyword>
<dbReference type="AlphaFoldDB" id="A0AAE0ZGB4"/>
<evidence type="ECO:0000259" key="2">
    <source>
        <dbReference type="Pfam" id="PF00685"/>
    </source>
</evidence>
<protein>
    <recommendedName>
        <fullName evidence="2">Sulfotransferase domain-containing protein</fullName>
    </recommendedName>
</protein>
<dbReference type="Gene3D" id="3.40.50.300">
    <property type="entry name" value="P-loop containing nucleotide triphosphate hydrolases"/>
    <property type="match status" value="1"/>
</dbReference>
<evidence type="ECO:0000256" key="1">
    <source>
        <dbReference type="SAM" id="Phobius"/>
    </source>
</evidence>
<proteinExistence type="predicted"/>
<evidence type="ECO:0000313" key="4">
    <source>
        <dbReference type="Proteomes" id="UP001283361"/>
    </source>
</evidence>
<dbReference type="GO" id="GO:0019319">
    <property type="term" value="P:hexose biosynthetic process"/>
    <property type="evidence" value="ECO:0007669"/>
    <property type="project" value="TreeGrafter"/>
</dbReference>
<evidence type="ECO:0000313" key="3">
    <source>
        <dbReference type="EMBL" id="KAK3768815.1"/>
    </source>
</evidence>
<dbReference type="PANTHER" id="PTHR15723:SF0">
    <property type="entry name" value="CARBOHYDRATE SULFOTRANSFERASE 15"/>
    <property type="match status" value="1"/>
</dbReference>
<dbReference type="GO" id="GO:0050659">
    <property type="term" value="F:N-acetylgalactosamine 4-sulfate 6-O-sulfotransferase activity"/>
    <property type="evidence" value="ECO:0007669"/>
    <property type="project" value="TreeGrafter"/>
</dbReference>
<comment type="caution">
    <text evidence="3">The sequence shown here is derived from an EMBL/GenBank/DDBJ whole genome shotgun (WGS) entry which is preliminary data.</text>
</comment>